<reference evidence="1 2" key="1">
    <citation type="submission" date="2018-05" db="EMBL/GenBank/DDBJ databases">
        <title>Draft genome sequence of Scytalidium lignicola DSM 105466, a ubiquitous saprotrophic fungus.</title>
        <authorList>
            <person name="Buettner E."/>
            <person name="Gebauer A.M."/>
            <person name="Hofrichter M."/>
            <person name="Liers C."/>
            <person name="Kellner H."/>
        </authorList>
    </citation>
    <scope>NUCLEOTIDE SEQUENCE [LARGE SCALE GENOMIC DNA]</scope>
    <source>
        <strain evidence="1 2">DSM 105466</strain>
    </source>
</reference>
<accession>A0A3E2HNJ9</accession>
<dbReference type="EMBL" id="NCSJ02000015">
    <property type="protein sequence ID" value="RFU34893.1"/>
    <property type="molecule type" value="Genomic_DNA"/>
</dbReference>
<feature type="non-terminal residue" evidence="1">
    <location>
        <position position="87"/>
    </location>
</feature>
<keyword evidence="2" id="KW-1185">Reference proteome</keyword>
<evidence type="ECO:0000313" key="2">
    <source>
        <dbReference type="Proteomes" id="UP000258309"/>
    </source>
</evidence>
<feature type="non-terminal residue" evidence="1">
    <location>
        <position position="1"/>
    </location>
</feature>
<organism evidence="1 2">
    <name type="scientific">Scytalidium lignicola</name>
    <name type="common">Hyphomycete</name>
    <dbReference type="NCBI Taxonomy" id="5539"/>
    <lineage>
        <taxon>Eukaryota</taxon>
        <taxon>Fungi</taxon>
        <taxon>Dikarya</taxon>
        <taxon>Ascomycota</taxon>
        <taxon>Pezizomycotina</taxon>
        <taxon>Leotiomycetes</taxon>
        <taxon>Leotiomycetes incertae sedis</taxon>
        <taxon>Scytalidium</taxon>
    </lineage>
</organism>
<proteinExistence type="predicted"/>
<dbReference type="AlphaFoldDB" id="A0A3E2HNJ9"/>
<dbReference type="OrthoDB" id="3440363at2759"/>
<name>A0A3E2HNJ9_SCYLI</name>
<dbReference type="Proteomes" id="UP000258309">
    <property type="component" value="Unassembled WGS sequence"/>
</dbReference>
<protein>
    <submittedName>
        <fullName evidence="1">Uncharacterized protein</fullName>
    </submittedName>
</protein>
<gene>
    <name evidence="1" type="ORF">B7463_g1501</name>
</gene>
<sequence>MHTPTKDRILQAKEWLAENPTESQSVAAKLFKVNKSTLNMAIRRGNKPDTRGGQNKILTTSQEQAIHSFIKSYLQNGQLPTKDIIWG</sequence>
<evidence type="ECO:0000313" key="1">
    <source>
        <dbReference type="EMBL" id="RFU34893.1"/>
    </source>
</evidence>
<comment type="caution">
    <text evidence="1">The sequence shown here is derived from an EMBL/GenBank/DDBJ whole genome shotgun (WGS) entry which is preliminary data.</text>
</comment>